<keyword evidence="1" id="KW-1133">Transmembrane helix</keyword>
<evidence type="ECO:0000313" key="3">
    <source>
        <dbReference type="RefSeq" id="XP_042559045.1"/>
    </source>
</evidence>
<keyword evidence="1" id="KW-0472">Membrane</keyword>
<accession>A0A8M1K973</accession>
<dbReference type="KEGG" id="char:122128664"/>
<keyword evidence="1" id="KW-0812">Transmembrane</keyword>
<evidence type="ECO:0000313" key="2">
    <source>
        <dbReference type="Proteomes" id="UP000515152"/>
    </source>
</evidence>
<feature type="transmembrane region" description="Helical" evidence="1">
    <location>
        <begin position="44"/>
        <end position="65"/>
    </location>
</feature>
<organism evidence="2 3">
    <name type="scientific">Clupea harengus</name>
    <name type="common">Atlantic herring</name>
    <dbReference type="NCBI Taxonomy" id="7950"/>
    <lineage>
        <taxon>Eukaryota</taxon>
        <taxon>Metazoa</taxon>
        <taxon>Chordata</taxon>
        <taxon>Craniata</taxon>
        <taxon>Vertebrata</taxon>
        <taxon>Euteleostomi</taxon>
        <taxon>Actinopterygii</taxon>
        <taxon>Neopterygii</taxon>
        <taxon>Teleostei</taxon>
        <taxon>Clupei</taxon>
        <taxon>Clupeiformes</taxon>
        <taxon>Clupeoidei</taxon>
        <taxon>Clupeidae</taxon>
        <taxon>Clupea</taxon>
    </lineage>
</organism>
<name>A0A8M1K973_CLUHA</name>
<feature type="transmembrane region" description="Helical" evidence="1">
    <location>
        <begin position="106"/>
        <end position="126"/>
    </location>
</feature>
<dbReference type="GeneID" id="122128664"/>
<gene>
    <name evidence="3" type="primary">si:dkey-9i23.16</name>
</gene>
<dbReference type="AlphaFoldDB" id="A0A8M1K973"/>
<keyword evidence="2" id="KW-1185">Reference proteome</keyword>
<dbReference type="RefSeq" id="XP_042559045.1">
    <property type="nucleotide sequence ID" value="XM_042703111.1"/>
</dbReference>
<feature type="transmembrane region" description="Helical" evidence="1">
    <location>
        <begin position="171"/>
        <end position="190"/>
    </location>
</feature>
<sequence>MHLFNPCSGYEEQNCLSAMVLSTQADSLEKSSKLRIFRQYDPEAAAVVSILLGLFQVLLAAPVYFIKFRPFFYVLPLIIGVLFVTGGSFAVACCKYPDRRLLKSCAYSNLACLLGALVAVCVYIMALSTELPHMDCSTVENDQTLWGSDYDMCIHFTSRLHQFYHGLVGSLLVYDIAAMVLHSLLSYSAVKRLKVA</sequence>
<protein>
    <submittedName>
        <fullName evidence="3">Uncharacterized protein si:dkey-9i23.16 isoform X1</fullName>
    </submittedName>
</protein>
<proteinExistence type="predicted"/>
<evidence type="ECO:0000256" key="1">
    <source>
        <dbReference type="SAM" id="Phobius"/>
    </source>
</evidence>
<dbReference type="OrthoDB" id="8839529at2759"/>
<reference evidence="3" key="1">
    <citation type="submission" date="2025-08" db="UniProtKB">
        <authorList>
            <consortium name="RefSeq"/>
        </authorList>
    </citation>
    <scope>IDENTIFICATION</scope>
</reference>
<feature type="transmembrane region" description="Helical" evidence="1">
    <location>
        <begin position="71"/>
        <end position="94"/>
    </location>
</feature>
<dbReference type="Proteomes" id="UP000515152">
    <property type="component" value="Chromosome 22"/>
</dbReference>